<gene>
    <name evidence="2" type="primary">DFP2</name>
</gene>
<dbReference type="EMBL" id="AY211950">
    <property type="protein sequence ID" value="AAP57093.1"/>
    <property type="molecule type" value="mRNA"/>
</dbReference>
<organism evidence="2">
    <name type="scientific">Dermatophagoides farinae</name>
    <name type="common">American house dust mite</name>
    <dbReference type="NCBI Taxonomy" id="6954"/>
    <lineage>
        <taxon>Eukaryota</taxon>
        <taxon>Metazoa</taxon>
        <taxon>Ecdysozoa</taxon>
        <taxon>Arthropoda</taxon>
        <taxon>Chelicerata</taxon>
        <taxon>Arachnida</taxon>
        <taxon>Acari</taxon>
        <taxon>Acariformes</taxon>
        <taxon>Sarcoptiformes</taxon>
        <taxon>Astigmata</taxon>
        <taxon>Psoroptidia</taxon>
        <taxon>Analgoidea</taxon>
        <taxon>Pyroglyphidae</taxon>
        <taxon>Dermatophagoidinae</taxon>
        <taxon>Dermatophagoides</taxon>
    </lineage>
</organism>
<protein>
    <submittedName>
        <fullName evidence="2">DFP2</fullName>
    </submittedName>
</protein>
<dbReference type="AlphaFoldDB" id="A1KXC2"/>
<accession>A1KXC2</accession>
<reference evidence="2" key="1">
    <citation type="submission" date="2003-01" db="EMBL/GenBank/DDBJ databases">
        <title>Identification, cloning, and expression of the most abundant house dust mite protein, a putative non-allergen, via expressed sequence tagging, peptide mass fingerprinting and tandem mass spectrometry.</title>
        <authorList>
            <person name="Bi X.Z."/>
            <person name="Ong S.T."/>
            <person name="Chew F.T."/>
        </authorList>
    </citation>
    <scope>NUCLEOTIDE SEQUENCE</scope>
</reference>
<keyword evidence="1" id="KW-0732">Signal</keyword>
<name>A1KXC2_DERFA</name>
<proteinExistence type="evidence at transcript level"/>
<evidence type="ECO:0000256" key="1">
    <source>
        <dbReference type="SAM" id="SignalP"/>
    </source>
</evidence>
<feature type="signal peptide" evidence="1">
    <location>
        <begin position="1"/>
        <end position="16"/>
    </location>
</feature>
<sequence>MLKFVILGLLAIGCFAEESYDKSKKMIGSYSWGSGYQGGKYYAPGFYGAGFGYGARHFGDRSGYGYGHGHGYGHLGYGQWSGYPKQMYYGRYGSGFGLGGGYYNIIPSYHYGTMGGYYAAQPISTAGYVAQPISTAAYVAQPVVHSAGVIASDNVVRTAAIAPSVNFLTERKSDAHQEVVQAAVHQLGRTVEYKSMGHQEHPIQPQIVEVEPSETPLHLHFKTKSSSVSLSQLMNKLQYATQITQTQISQSSDEPARLIHEIQKPVIQEVREVITPYRQVTQEINPVVEAVHTVVTKAEGQRQNYVVPSTVSVNREVSHSVNTVAQPVHMGYQHVSVAAQPVATVAQPVATVAQPIAAVSAQPIAAVAAQPIAAVAAQPIAIGYEEKIVSAPSVASYGVGYSAQPAAAFVESSYEPAKFGYGYDTKYSTSSSSIVPSSSSSFGGYRFGGDAKTFRVGFDNRAGMVGTPHEQYHESRSSY</sequence>
<feature type="chain" id="PRO_5002636308" evidence="1">
    <location>
        <begin position="17"/>
        <end position="479"/>
    </location>
</feature>
<evidence type="ECO:0000313" key="2">
    <source>
        <dbReference type="EMBL" id="AAP57093.1"/>
    </source>
</evidence>